<name>A0A0G3EB23_9BACT</name>
<dbReference type="Proteomes" id="UP000035268">
    <property type="component" value="Chromosome"/>
</dbReference>
<dbReference type="RefSeq" id="WP_052880914.1">
    <property type="nucleotide sequence ID" value="NZ_CP010904.1"/>
</dbReference>
<comment type="subcellular location">
    <subcellularLocation>
        <location evidence="9">Cytoplasm</location>
    </subcellularLocation>
</comment>
<gene>
    <name evidence="11" type="primary">gmk_1</name>
    <name evidence="9" type="synonym">gmk</name>
    <name evidence="11" type="ORF">L21SP4_00204</name>
</gene>
<dbReference type="GO" id="GO:0005829">
    <property type="term" value="C:cytosol"/>
    <property type="evidence" value="ECO:0007669"/>
    <property type="project" value="TreeGrafter"/>
</dbReference>
<dbReference type="FunFam" id="3.30.63.10:FF:000002">
    <property type="entry name" value="Guanylate kinase 1"/>
    <property type="match status" value="1"/>
</dbReference>
<dbReference type="CDD" id="cd00071">
    <property type="entry name" value="GMPK"/>
    <property type="match status" value="1"/>
</dbReference>
<reference evidence="12" key="1">
    <citation type="submission" date="2015-02" db="EMBL/GenBank/DDBJ databases">
        <title>Description and complete genome sequence of the first cultured representative of the subdivision 5 of the Verrucomicrobia phylum.</title>
        <authorList>
            <person name="Spring S."/>
            <person name="Bunk B."/>
            <person name="Sproer C."/>
            <person name="Klenk H.-P."/>
        </authorList>
    </citation>
    <scope>NUCLEOTIDE SEQUENCE [LARGE SCALE GENOMIC DNA]</scope>
    <source>
        <strain evidence="12">L21-Fru-AB</strain>
    </source>
</reference>
<dbReference type="KEGG" id="vbl:L21SP4_00204"/>
<evidence type="ECO:0000256" key="9">
    <source>
        <dbReference type="HAMAP-Rule" id="MF_00328"/>
    </source>
</evidence>
<keyword evidence="6 9" id="KW-0418">Kinase</keyword>
<keyword evidence="5 9" id="KW-0547">Nucleotide-binding</keyword>
<dbReference type="Gene3D" id="3.30.63.10">
    <property type="entry name" value="Guanylate Kinase phosphate binding domain"/>
    <property type="match status" value="1"/>
</dbReference>
<dbReference type="GO" id="GO:0004385">
    <property type="term" value="F:GMP kinase activity"/>
    <property type="evidence" value="ECO:0007669"/>
    <property type="project" value="UniProtKB-UniRule"/>
</dbReference>
<dbReference type="PATRIC" id="fig|1609981.3.peg.216"/>
<dbReference type="HAMAP" id="MF_00328">
    <property type="entry name" value="Guanylate_kinase"/>
    <property type="match status" value="1"/>
</dbReference>
<evidence type="ECO:0000256" key="6">
    <source>
        <dbReference type="ARBA" id="ARBA00022777"/>
    </source>
</evidence>
<proteinExistence type="inferred from homology"/>
<dbReference type="EMBL" id="CP010904">
    <property type="protein sequence ID" value="AKJ63488.1"/>
    <property type="molecule type" value="Genomic_DNA"/>
</dbReference>
<dbReference type="GO" id="GO:0005524">
    <property type="term" value="F:ATP binding"/>
    <property type="evidence" value="ECO:0007669"/>
    <property type="project" value="UniProtKB-UniRule"/>
</dbReference>
<dbReference type="InterPro" id="IPR017665">
    <property type="entry name" value="Guanylate_kinase"/>
</dbReference>
<dbReference type="OrthoDB" id="9808150at2"/>
<evidence type="ECO:0000313" key="12">
    <source>
        <dbReference type="Proteomes" id="UP000035268"/>
    </source>
</evidence>
<dbReference type="EC" id="2.7.4.8" evidence="2 9"/>
<dbReference type="InterPro" id="IPR008145">
    <property type="entry name" value="GK/Ca_channel_bsu"/>
</dbReference>
<feature type="binding site" evidence="9">
    <location>
        <begin position="25"/>
        <end position="32"/>
    </location>
    <ligand>
        <name>ATP</name>
        <dbReference type="ChEBI" id="CHEBI:30616"/>
    </ligand>
</feature>
<dbReference type="AlphaFoldDB" id="A0A0G3EB23"/>
<dbReference type="NCBIfam" id="TIGR03263">
    <property type="entry name" value="guanyl_kin"/>
    <property type="match status" value="1"/>
</dbReference>
<evidence type="ECO:0000313" key="11">
    <source>
        <dbReference type="EMBL" id="AKJ63488.1"/>
    </source>
</evidence>
<dbReference type="Gene3D" id="3.40.50.300">
    <property type="entry name" value="P-loop containing nucleotide triphosphate hydrolases"/>
    <property type="match status" value="1"/>
</dbReference>
<keyword evidence="4 9" id="KW-0808">Transferase</keyword>
<protein>
    <recommendedName>
        <fullName evidence="3 9">Guanylate kinase</fullName>
        <ecNumber evidence="2 9">2.7.4.8</ecNumber>
    </recommendedName>
    <alternativeName>
        <fullName evidence="8 9">GMP kinase</fullName>
    </alternativeName>
</protein>
<dbReference type="InterPro" id="IPR027417">
    <property type="entry name" value="P-loop_NTPase"/>
</dbReference>
<comment type="function">
    <text evidence="9">Essential for recycling GMP and indirectly, cGMP.</text>
</comment>
<keyword evidence="7 9" id="KW-0067">ATP-binding</keyword>
<evidence type="ECO:0000256" key="5">
    <source>
        <dbReference type="ARBA" id="ARBA00022741"/>
    </source>
</evidence>
<evidence type="ECO:0000256" key="3">
    <source>
        <dbReference type="ARBA" id="ARBA00016296"/>
    </source>
</evidence>
<keyword evidence="9" id="KW-0963">Cytoplasm</keyword>
<dbReference type="SMART" id="SM00072">
    <property type="entry name" value="GuKc"/>
    <property type="match status" value="1"/>
</dbReference>
<dbReference type="PANTHER" id="PTHR23117:SF13">
    <property type="entry name" value="GUANYLATE KINASE"/>
    <property type="match status" value="1"/>
</dbReference>
<keyword evidence="12" id="KW-1185">Reference proteome</keyword>
<dbReference type="SUPFAM" id="SSF52540">
    <property type="entry name" value="P-loop containing nucleoside triphosphate hydrolases"/>
    <property type="match status" value="1"/>
</dbReference>
<dbReference type="InterPro" id="IPR020590">
    <property type="entry name" value="Guanylate_kinase_CS"/>
</dbReference>
<evidence type="ECO:0000256" key="4">
    <source>
        <dbReference type="ARBA" id="ARBA00022679"/>
    </source>
</evidence>
<organism evidence="11 12">
    <name type="scientific">Kiritimatiella glycovorans</name>
    <dbReference type="NCBI Taxonomy" id="1307763"/>
    <lineage>
        <taxon>Bacteria</taxon>
        <taxon>Pseudomonadati</taxon>
        <taxon>Kiritimatiellota</taxon>
        <taxon>Kiritimatiellia</taxon>
        <taxon>Kiritimatiellales</taxon>
        <taxon>Kiritimatiellaceae</taxon>
        <taxon>Kiritimatiella</taxon>
    </lineage>
</organism>
<dbReference type="PROSITE" id="PS00856">
    <property type="entry name" value="GUANYLATE_KINASE_1"/>
    <property type="match status" value="1"/>
</dbReference>
<feature type="domain" description="Guanylate kinase-like" evidence="10">
    <location>
        <begin position="18"/>
        <end position="206"/>
    </location>
</feature>
<dbReference type="PANTHER" id="PTHR23117">
    <property type="entry name" value="GUANYLATE KINASE-RELATED"/>
    <property type="match status" value="1"/>
</dbReference>
<dbReference type="Pfam" id="PF00625">
    <property type="entry name" value="Guanylate_kin"/>
    <property type="match status" value="1"/>
</dbReference>
<evidence type="ECO:0000256" key="8">
    <source>
        <dbReference type="ARBA" id="ARBA00030128"/>
    </source>
</evidence>
<reference evidence="11 12" key="2">
    <citation type="journal article" date="2016" name="ISME J.">
        <title>Characterization of the first cultured representative of Verrucomicrobia subdivision 5 indicates the proposal of a novel phylum.</title>
        <authorList>
            <person name="Spring S."/>
            <person name="Bunk B."/>
            <person name="Sproer C."/>
            <person name="Schumann P."/>
            <person name="Rohde M."/>
            <person name="Tindall B.J."/>
            <person name="Klenk H.P."/>
        </authorList>
    </citation>
    <scope>NUCLEOTIDE SEQUENCE [LARGE SCALE GENOMIC DNA]</scope>
    <source>
        <strain evidence="11 12">L21-Fru-AB</strain>
    </source>
</reference>
<accession>A0A0G3EB23</accession>
<dbReference type="STRING" id="1307763.L21SP4_00204"/>
<dbReference type="InterPro" id="IPR008144">
    <property type="entry name" value="Guanylate_kin-like_dom"/>
</dbReference>
<sequence length="219" mass="24767">MNTTPHEPFPDPRTPQRPLLLAVSAPSGTGKSTLCRRLLADFPSLTFSVSCTTRPPRPGERDGREYHFVSDEEFSRRIEEGAFLEHALVHGRRYGTLRQSVRTAMAAGRDVLLDIDPQGVEQVRNNLRQTPADDPLPRGWVDIFIAPPSREELCRRLESRGTETPEDLARRISNAAEEMRQRTSYAYTVINDDLEEACDRLRAIVLAEHCRNLREGDCG</sequence>
<dbReference type="PROSITE" id="PS50052">
    <property type="entry name" value="GUANYLATE_KINASE_2"/>
    <property type="match status" value="1"/>
</dbReference>
<comment type="catalytic activity">
    <reaction evidence="9">
        <text>GMP + ATP = GDP + ADP</text>
        <dbReference type="Rhea" id="RHEA:20780"/>
        <dbReference type="ChEBI" id="CHEBI:30616"/>
        <dbReference type="ChEBI" id="CHEBI:58115"/>
        <dbReference type="ChEBI" id="CHEBI:58189"/>
        <dbReference type="ChEBI" id="CHEBI:456216"/>
        <dbReference type="EC" id="2.7.4.8"/>
    </reaction>
</comment>
<evidence type="ECO:0000259" key="10">
    <source>
        <dbReference type="PROSITE" id="PS50052"/>
    </source>
</evidence>
<evidence type="ECO:0000256" key="1">
    <source>
        <dbReference type="ARBA" id="ARBA00005790"/>
    </source>
</evidence>
<comment type="similarity">
    <text evidence="1 9">Belongs to the guanylate kinase family.</text>
</comment>
<evidence type="ECO:0000256" key="7">
    <source>
        <dbReference type="ARBA" id="ARBA00022840"/>
    </source>
</evidence>
<evidence type="ECO:0000256" key="2">
    <source>
        <dbReference type="ARBA" id="ARBA00012961"/>
    </source>
</evidence>